<dbReference type="OMA" id="TKVRCYG"/>
<name>A0A0U1M8K5_TALIS</name>
<dbReference type="Proteomes" id="UP000054383">
    <property type="component" value="Unassembled WGS sequence"/>
</dbReference>
<evidence type="ECO:0000313" key="5">
    <source>
        <dbReference type="Proteomes" id="UP000054383"/>
    </source>
</evidence>
<feature type="compositionally biased region" description="Polar residues" evidence="3">
    <location>
        <begin position="210"/>
        <end position="226"/>
    </location>
</feature>
<comment type="subcellular location">
    <subcellularLocation>
        <location evidence="1">Nucleus</location>
    </subcellularLocation>
</comment>
<proteinExistence type="predicted"/>
<dbReference type="AlphaFoldDB" id="A0A0U1M8K5"/>
<dbReference type="Gene3D" id="1.20.5.170">
    <property type="match status" value="1"/>
</dbReference>
<dbReference type="InterPro" id="IPR050936">
    <property type="entry name" value="AP-1-like"/>
</dbReference>
<feature type="region of interest" description="Disordered" evidence="3">
    <location>
        <begin position="154"/>
        <end position="231"/>
    </location>
</feature>
<evidence type="ECO:0008006" key="6">
    <source>
        <dbReference type="Google" id="ProtNLM"/>
    </source>
</evidence>
<evidence type="ECO:0000256" key="1">
    <source>
        <dbReference type="ARBA" id="ARBA00004123"/>
    </source>
</evidence>
<evidence type="ECO:0000256" key="3">
    <source>
        <dbReference type="SAM" id="MobiDB-lite"/>
    </source>
</evidence>
<keyword evidence="2" id="KW-0539">Nucleus</keyword>
<dbReference type="PANTHER" id="PTHR40621">
    <property type="entry name" value="TRANSCRIPTION FACTOR KAPC-RELATED"/>
    <property type="match status" value="1"/>
</dbReference>
<reference evidence="4 5" key="1">
    <citation type="submission" date="2015-04" db="EMBL/GenBank/DDBJ databases">
        <authorList>
            <person name="Syromyatnikov M.Y."/>
            <person name="Popov V.N."/>
        </authorList>
    </citation>
    <scope>NUCLEOTIDE SEQUENCE [LARGE SCALE GENOMIC DNA]</scope>
    <source>
        <strain evidence="4">WF-38-12</strain>
    </source>
</reference>
<evidence type="ECO:0000313" key="4">
    <source>
        <dbReference type="EMBL" id="CRG91702.1"/>
    </source>
</evidence>
<feature type="compositionally biased region" description="Basic and acidic residues" evidence="3">
    <location>
        <begin position="47"/>
        <end position="73"/>
    </location>
</feature>
<dbReference type="SUPFAM" id="SSF57959">
    <property type="entry name" value="Leucine zipper domain"/>
    <property type="match status" value="1"/>
</dbReference>
<protein>
    <recommendedName>
        <fullName evidence="6">BZIP domain-containing protein</fullName>
    </recommendedName>
</protein>
<dbReference type="CDD" id="cd14688">
    <property type="entry name" value="bZIP_YAP"/>
    <property type="match status" value="1"/>
</dbReference>
<dbReference type="EMBL" id="CVMT01000010">
    <property type="protein sequence ID" value="CRG91702.1"/>
    <property type="molecule type" value="Genomic_DNA"/>
</dbReference>
<evidence type="ECO:0000256" key="2">
    <source>
        <dbReference type="ARBA" id="ARBA00023242"/>
    </source>
</evidence>
<accession>A0A0U1M8K5</accession>
<dbReference type="GO" id="GO:0001228">
    <property type="term" value="F:DNA-binding transcription activator activity, RNA polymerase II-specific"/>
    <property type="evidence" value="ECO:0007669"/>
    <property type="project" value="TreeGrafter"/>
</dbReference>
<gene>
    <name evidence="4" type="ORF">PISL3812_08753</name>
</gene>
<organism evidence="4 5">
    <name type="scientific">Talaromyces islandicus</name>
    <name type="common">Penicillium islandicum</name>
    <dbReference type="NCBI Taxonomy" id="28573"/>
    <lineage>
        <taxon>Eukaryota</taxon>
        <taxon>Fungi</taxon>
        <taxon>Dikarya</taxon>
        <taxon>Ascomycota</taxon>
        <taxon>Pezizomycotina</taxon>
        <taxon>Eurotiomycetes</taxon>
        <taxon>Eurotiomycetidae</taxon>
        <taxon>Eurotiales</taxon>
        <taxon>Trichocomaceae</taxon>
        <taxon>Talaromyces</taxon>
        <taxon>Talaromyces sect. Islandici</taxon>
    </lineage>
</organism>
<keyword evidence="5" id="KW-1185">Reference proteome</keyword>
<dbReference type="InterPro" id="IPR046347">
    <property type="entry name" value="bZIP_sf"/>
</dbReference>
<feature type="region of interest" description="Disordered" evidence="3">
    <location>
        <begin position="1"/>
        <end position="85"/>
    </location>
</feature>
<feature type="region of interest" description="Disordered" evidence="3">
    <location>
        <begin position="299"/>
        <end position="318"/>
    </location>
</feature>
<dbReference type="OrthoDB" id="2590011at2759"/>
<dbReference type="PANTHER" id="PTHR40621:SF6">
    <property type="entry name" value="AP-1-LIKE TRANSCRIPTION FACTOR YAP1-RELATED"/>
    <property type="match status" value="1"/>
</dbReference>
<dbReference type="GO" id="GO:0090575">
    <property type="term" value="C:RNA polymerase II transcription regulator complex"/>
    <property type="evidence" value="ECO:0007669"/>
    <property type="project" value="TreeGrafter"/>
</dbReference>
<sequence>MSTSNYPNDAAFRNDMPTGDSDGLVESNKLNIGFLKMLGGGSGPKKTTRDGQPAKRRGPKPDAKPALTRRQELNRQAQRTHRERKEQYIRTLEAEYSRLRETHVVELNNARQQNQQQQEEIHLLRTENDFLKQLLMAHNIPFEAELNRAKATLAARKPSTSATEGYTAGSTTGSHSTSQPSQPVFVTTPPSSLSSPLSPPSAGEQKSRGDQYTTFPNNRYHTSPTTHGPLDFSSKVGNVDAVSPYPGIFEIDPQLGIDFILTLEAPCRDHTEYLCRESHKDVENESFFSGHALMASCPPPSHIETVPEGNPYPHQTYDLPTPDLEKLLNLSKQLITDGQVTPIMILQSLKNHNQYHTLTKEDIKTIIDTLNAKVRCYGFGAVVEDFELRDCLQGVLGAKLYNGRHFPSRITEDPIMYG</sequence>
<dbReference type="GO" id="GO:0000976">
    <property type="term" value="F:transcription cis-regulatory region binding"/>
    <property type="evidence" value="ECO:0007669"/>
    <property type="project" value="InterPro"/>
</dbReference>
<feature type="compositionally biased region" description="Low complexity" evidence="3">
    <location>
        <begin position="169"/>
        <end position="196"/>
    </location>
</feature>